<feature type="compositionally biased region" description="Basic and acidic residues" evidence="1">
    <location>
        <begin position="334"/>
        <end position="344"/>
    </location>
</feature>
<reference evidence="3 4" key="1">
    <citation type="submission" date="2015-04" db="EMBL/GenBank/DDBJ databases">
        <authorList>
            <person name="Syromyatnikov M.Y."/>
            <person name="Popov V.N."/>
        </authorList>
    </citation>
    <scope>NUCLEOTIDE SEQUENCE [LARGE SCALE GENOMIC DNA]</scope>
    <source>
        <strain evidence="3">WF-38-12</strain>
    </source>
</reference>
<dbReference type="OMA" id="THEYCHL"/>
<dbReference type="AlphaFoldDB" id="A0A0U1LW46"/>
<feature type="region of interest" description="Disordered" evidence="1">
    <location>
        <begin position="417"/>
        <end position="446"/>
    </location>
</feature>
<feature type="compositionally biased region" description="Low complexity" evidence="1">
    <location>
        <begin position="654"/>
        <end position="674"/>
    </location>
</feature>
<feature type="compositionally biased region" description="Acidic residues" evidence="1">
    <location>
        <begin position="218"/>
        <end position="230"/>
    </location>
</feature>
<feature type="region of interest" description="Disordered" evidence="1">
    <location>
        <begin position="1"/>
        <end position="398"/>
    </location>
</feature>
<protein>
    <submittedName>
        <fullName evidence="3">HMG box-containing protein C19G7,04</fullName>
    </submittedName>
</protein>
<dbReference type="PANTHER" id="PTHR23099">
    <property type="entry name" value="TRANSCRIPTIONAL REGULATOR"/>
    <property type="match status" value="1"/>
</dbReference>
<sequence length="681" mass="75825">MARLNASNPVGQYARPNPARPPSSLFSKTAHTPLKPRQRTKKPTGSLNFKIFEDAQSADEEAQDPHSASQTAAAPLKLAHANSITSGLSKRASQESSGSASDRSRRSSSDEEESSDKENIFIEDEAEEASEEEEESEDDEPEEETNLEGYAERDDFDSPQPPLVDRQKPSYMRYRAPAAEVDSDTQSERSADDEDGYGSLDDFIVSDNEDISYHDSEDGLPDEEEDEDEKEEVKPPSPKPLRRRLLRGRKPRESGINLEKLTISEEGPAVNSSKASPSHTPLKDKSSPRVTSSFTRLLPDAHSDKATARAKTEQGKRSPLRESINSLPSVSDSPTKKPPDRRMETPPPSPSKVALPSPSKTNYRIPPSPHRQSSDAFWSQDITNSWNDQWSPPKKSTKGRALERLLAELELDLDEDSSINSTRSSTTGIRSKESTPEMNVKSPSKTALKRAEVAQRKEAAARKKAFDDRKSALAQNFLTTLDEIVSGGQVQNLAGQTGGVRVIWSKTLRSTAGRARWKRERINQPDRQAQYVHHASIELAERIIDDEDRLLNTLAHEYCHLANFMISGVRNQPHGASFKTWGRKCTDAVRQHPEFKKYPVEVTTKHSYKIDHKYVWICVDCGKEYGRHSKSIDPAKSRCSLCKGGLQQIKPKPRNMSPKKSNNNNSNINIAPESVGKISLG</sequence>
<proteinExistence type="predicted"/>
<accession>A0A0U1LW46</accession>
<feature type="compositionally biased region" description="Acidic residues" evidence="1">
    <location>
        <begin position="181"/>
        <end position="196"/>
    </location>
</feature>
<dbReference type="Pfam" id="PF17283">
    <property type="entry name" value="Zn_ribbon_SprT"/>
    <property type="match status" value="1"/>
</dbReference>
<dbReference type="GO" id="GO:0006950">
    <property type="term" value="P:response to stress"/>
    <property type="evidence" value="ECO:0007669"/>
    <property type="project" value="UniProtKB-ARBA"/>
</dbReference>
<feature type="compositionally biased region" description="Acidic residues" evidence="1">
    <location>
        <begin position="110"/>
        <end position="146"/>
    </location>
</feature>
<name>A0A0U1LW46_TALIS</name>
<dbReference type="Proteomes" id="UP000054383">
    <property type="component" value="Unassembled WGS sequence"/>
</dbReference>
<keyword evidence="4" id="KW-1185">Reference proteome</keyword>
<organism evidence="3 4">
    <name type="scientific">Talaromyces islandicus</name>
    <name type="common">Penicillium islandicum</name>
    <dbReference type="NCBI Taxonomy" id="28573"/>
    <lineage>
        <taxon>Eukaryota</taxon>
        <taxon>Fungi</taxon>
        <taxon>Dikarya</taxon>
        <taxon>Ascomycota</taxon>
        <taxon>Pezizomycotina</taxon>
        <taxon>Eurotiomycetes</taxon>
        <taxon>Eurotiomycetidae</taxon>
        <taxon>Eurotiales</taxon>
        <taxon>Trichocomaceae</taxon>
        <taxon>Talaromyces</taxon>
        <taxon>Talaromyces sect. Islandici</taxon>
    </lineage>
</organism>
<feature type="domain" description="SprT-like" evidence="2">
    <location>
        <begin position="479"/>
        <end position="649"/>
    </location>
</feature>
<dbReference type="OrthoDB" id="20772at2759"/>
<gene>
    <name evidence="3" type="ORF">PISL3812_04642</name>
</gene>
<dbReference type="PANTHER" id="PTHR23099:SF0">
    <property type="entry name" value="GERM CELL NUCLEAR ACIDIC PROTEIN"/>
    <property type="match status" value="1"/>
</dbReference>
<dbReference type="SMART" id="SM00731">
    <property type="entry name" value="SprT"/>
    <property type="match status" value="1"/>
</dbReference>
<feature type="compositionally biased region" description="Polar residues" evidence="1">
    <location>
        <begin position="418"/>
        <end position="429"/>
    </location>
</feature>
<feature type="compositionally biased region" description="Basic residues" evidence="1">
    <location>
        <begin position="240"/>
        <end position="250"/>
    </location>
</feature>
<dbReference type="GO" id="GO:0005634">
    <property type="term" value="C:nucleus"/>
    <property type="evidence" value="ECO:0007669"/>
    <property type="project" value="TreeGrafter"/>
</dbReference>
<evidence type="ECO:0000313" key="3">
    <source>
        <dbReference type="EMBL" id="CRG87623.1"/>
    </source>
</evidence>
<evidence type="ECO:0000313" key="4">
    <source>
        <dbReference type="Proteomes" id="UP000054383"/>
    </source>
</evidence>
<feature type="compositionally biased region" description="Polar residues" evidence="1">
    <location>
        <begin position="370"/>
        <end position="390"/>
    </location>
</feature>
<dbReference type="InterPro" id="IPR006640">
    <property type="entry name" value="SprT-like_domain"/>
</dbReference>
<dbReference type="STRING" id="28573.A0A0U1LW46"/>
<feature type="compositionally biased region" description="Polar residues" evidence="1">
    <location>
        <begin position="323"/>
        <end position="333"/>
    </location>
</feature>
<dbReference type="EMBL" id="CVMT01000003">
    <property type="protein sequence ID" value="CRG87623.1"/>
    <property type="molecule type" value="Genomic_DNA"/>
</dbReference>
<evidence type="ECO:0000259" key="2">
    <source>
        <dbReference type="SMART" id="SM00731"/>
    </source>
</evidence>
<dbReference type="Pfam" id="PF10263">
    <property type="entry name" value="SprT-like"/>
    <property type="match status" value="1"/>
</dbReference>
<feature type="region of interest" description="Disordered" evidence="1">
    <location>
        <begin position="650"/>
        <end position="681"/>
    </location>
</feature>
<evidence type="ECO:0000256" key="1">
    <source>
        <dbReference type="SAM" id="MobiDB-lite"/>
    </source>
</evidence>
<feature type="compositionally biased region" description="Low complexity" evidence="1">
    <location>
        <begin position="89"/>
        <end position="101"/>
    </location>
</feature>
<feature type="compositionally biased region" description="Basic and acidic residues" evidence="1">
    <location>
        <begin position="299"/>
        <end position="320"/>
    </location>
</feature>
<dbReference type="InterPro" id="IPR035240">
    <property type="entry name" value="SprT_Zn_ribbon"/>
</dbReference>
<feature type="compositionally biased region" description="Polar residues" evidence="1">
    <location>
        <begin position="270"/>
        <end position="279"/>
    </location>
</feature>
<feature type="compositionally biased region" description="Polar residues" evidence="1">
    <location>
        <begin position="1"/>
        <end position="10"/>
    </location>
</feature>